<dbReference type="GO" id="GO:0008233">
    <property type="term" value="F:peptidase activity"/>
    <property type="evidence" value="ECO:0007669"/>
    <property type="project" value="UniProtKB-KW"/>
</dbReference>
<evidence type="ECO:0000256" key="1">
    <source>
        <dbReference type="ARBA" id="ARBA00004651"/>
    </source>
</evidence>
<feature type="region of interest" description="Disordered" evidence="8">
    <location>
        <begin position="46"/>
        <end position="152"/>
    </location>
</feature>
<evidence type="ECO:0000256" key="3">
    <source>
        <dbReference type="ARBA" id="ARBA00022670"/>
    </source>
</evidence>
<evidence type="ECO:0000256" key="8">
    <source>
        <dbReference type="SAM" id="MobiDB-lite"/>
    </source>
</evidence>
<feature type="transmembrane region" description="Helical" evidence="9">
    <location>
        <begin position="251"/>
        <end position="278"/>
    </location>
</feature>
<feature type="transmembrane region" description="Helical" evidence="9">
    <location>
        <begin position="221"/>
        <end position="244"/>
    </location>
</feature>
<keyword evidence="4 9" id="KW-0812">Transmembrane</keyword>
<keyword evidence="7 9" id="KW-0472">Membrane</keyword>
<keyword evidence="6 9" id="KW-1133">Transmembrane helix</keyword>
<evidence type="ECO:0000256" key="7">
    <source>
        <dbReference type="ARBA" id="ARBA00023136"/>
    </source>
</evidence>
<organism evidence="10 11">
    <name type="scientific">Candidatus Aeolococcus gillhamiae</name>
    <dbReference type="NCBI Taxonomy" id="3127015"/>
    <lineage>
        <taxon>Bacteria</taxon>
        <taxon>Bacillati</taxon>
        <taxon>Candidatus Dormiibacterota</taxon>
        <taxon>Candidatus Dormibacteria</taxon>
        <taxon>Candidatus Aeolococcales</taxon>
        <taxon>Candidatus Aeolococcaceae</taxon>
        <taxon>Candidatus Aeolococcus</taxon>
    </lineage>
</organism>
<keyword evidence="2" id="KW-1003">Cell membrane</keyword>
<dbReference type="InterPro" id="IPR026392">
    <property type="entry name" value="Exo/Archaeosortase_dom"/>
</dbReference>
<gene>
    <name evidence="10" type="ORF">DLM65_04230</name>
</gene>
<protein>
    <recommendedName>
        <fullName evidence="12">Exosortase/archaeosortase family protein</fullName>
    </recommendedName>
</protein>
<name>A0A2W6AWE9_9BACT</name>
<evidence type="ECO:0000313" key="11">
    <source>
        <dbReference type="Proteomes" id="UP000248724"/>
    </source>
</evidence>
<feature type="compositionally biased region" description="Gly residues" evidence="8">
    <location>
        <begin position="104"/>
        <end position="115"/>
    </location>
</feature>
<evidence type="ECO:0000256" key="6">
    <source>
        <dbReference type="ARBA" id="ARBA00022989"/>
    </source>
</evidence>
<keyword evidence="5" id="KW-0378">Hydrolase</keyword>
<dbReference type="EMBL" id="QHBU01000078">
    <property type="protein sequence ID" value="PZR82251.1"/>
    <property type="molecule type" value="Genomic_DNA"/>
</dbReference>
<sequence length="326" mass="34662">MVRLLPRAALPRRLVEDRPRVRSHRPRTCTGSVSRRAGCSGVLSPGGTCVVSPVRPAPPHWRDQGRHRRRLGAGDCPLPPGSPAGHTRSLLPSSPRRPKATGRTGCGTGQSGPGRAGRWARIVTRRMAGKWPAPRSARRRGGPATRRELAPSPRREWVGRGLTVSAMLAGAVLLVAGQGTFRVLEAWATGAIAGGMRLAPTHQAGTSVFFPAKKLFIDFNVTTGCTAALLISPFFVLAAGVVAVGRTSLRWGVAALAVTALTIFMVNQARLLTILVFIRRWGYPRGYDVSHVLVGTVVSTLGVLGGLVLFVSCLRRGPRPQAAISA</sequence>
<accession>A0A2W6AWE9</accession>
<evidence type="ECO:0000313" key="10">
    <source>
        <dbReference type="EMBL" id="PZR82251.1"/>
    </source>
</evidence>
<evidence type="ECO:0000256" key="2">
    <source>
        <dbReference type="ARBA" id="ARBA00022475"/>
    </source>
</evidence>
<proteinExistence type="predicted"/>
<dbReference type="NCBIfam" id="TIGR04178">
    <property type="entry name" value="exo_archaeo"/>
    <property type="match status" value="1"/>
</dbReference>
<evidence type="ECO:0000256" key="9">
    <source>
        <dbReference type="SAM" id="Phobius"/>
    </source>
</evidence>
<comment type="subcellular location">
    <subcellularLocation>
        <location evidence="1">Cell membrane</location>
        <topology evidence="1">Multi-pass membrane protein</topology>
    </subcellularLocation>
</comment>
<evidence type="ECO:0000256" key="5">
    <source>
        <dbReference type="ARBA" id="ARBA00022801"/>
    </source>
</evidence>
<comment type="caution">
    <text evidence="10">The sequence shown here is derived from an EMBL/GenBank/DDBJ whole genome shotgun (WGS) entry which is preliminary data.</text>
</comment>
<dbReference type="GO" id="GO:0006508">
    <property type="term" value="P:proteolysis"/>
    <property type="evidence" value="ECO:0007669"/>
    <property type="project" value="UniProtKB-KW"/>
</dbReference>
<evidence type="ECO:0008006" key="12">
    <source>
        <dbReference type="Google" id="ProtNLM"/>
    </source>
</evidence>
<feature type="transmembrane region" description="Helical" evidence="9">
    <location>
        <begin position="290"/>
        <end position="311"/>
    </location>
</feature>
<dbReference type="Proteomes" id="UP000248724">
    <property type="component" value="Unassembled WGS sequence"/>
</dbReference>
<evidence type="ECO:0000256" key="4">
    <source>
        <dbReference type="ARBA" id="ARBA00022692"/>
    </source>
</evidence>
<dbReference type="AlphaFoldDB" id="A0A2W6AWE9"/>
<keyword evidence="3" id="KW-0645">Protease</keyword>
<dbReference type="GO" id="GO:0005886">
    <property type="term" value="C:plasma membrane"/>
    <property type="evidence" value="ECO:0007669"/>
    <property type="project" value="UniProtKB-SubCell"/>
</dbReference>
<reference evidence="10 11" key="1">
    <citation type="journal article" date="2017" name="Nature">
        <title>Atmospheric trace gases support primary production in Antarctic desert surface soil.</title>
        <authorList>
            <person name="Ji M."/>
            <person name="Greening C."/>
            <person name="Vanwonterghem I."/>
            <person name="Carere C.R."/>
            <person name="Bay S.K."/>
            <person name="Steen J.A."/>
            <person name="Montgomery K."/>
            <person name="Lines T."/>
            <person name="Beardall J."/>
            <person name="van Dorst J."/>
            <person name="Snape I."/>
            <person name="Stott M.B."/>
            <person name="Hugenholtz P."/>
            <person name="Ferrari B.C."/>
        </authorList>
    </citation>
    <scope>NUCLEOTIDE SEQUENCE [LARGE SCALE GENOMIC DNA]</scope>
    <source>
        <strain evidence="10">RRmetagenome_bin12</strain>
    </source>
</reference>